<dbReference type="Gene3D" id="2.160.10.10">
    <property type="entry name" value="Hexapeptide repeat proteins"/>
    <property type="match status" value="1"/>
</dbReference>
<sequence length="202" mass="22548">MKLECLAKNPRLEFTLQMRKDYPEVYELNYGKSFIHPSVEVFPWVEIGERVIIHKGVTLGTQGFGFEENEDGNYLHIPHIGKLIIEDDVEIFEYCNVARGTVENTIVGKGTKIDAFCHIGHNVQIGKNCMITAHSILGGSSRIGNNVYIGLNSTVIDHAVISEGAYIGQGSNVISNIVEPDSVWVGNPARFLRKRLNYEKIS</sequence>
<evidence type="ECO:0000256" key="4">
    <source>
        <dbReference type="ARBA" id="ARBA00023098"/>
    </source>
</evidence>
<proteinExistence type="predicted"/>
<dbReference type="GO" id="GO:0009245">
    <property type="term" value="P:lipid A biosynthetic process"/>
    <property type="evidence" value="ECO:0007669"/>
    <property type="project" value="UniProtKB-KW"/>
</dbReference>
<dbReference type="InterPro" id="IPR007691">
    <property type="entry name" value="LpxD"/>
</dbReference>
<comment type="caution">
    <text evidence="6">The sequence shown here is derived from an EMBL/GenBank/DDBJ whole genome shotgun (WGS) entry which is preliminary data.</text>
</comment>
<accession>A0A1F7X0F7</accession>
<keyword evidence="1" id="KW-0444">Lipid biosynthesis</keyword>
<organism evidence="6 7">
    <name type="scientific">Candidatus Woesebacteria bacterium RBG_13_36_22</name>
    <dbReference type="NCBI Taxonomy" id="1802478"/>
    <lineage>
        <taxon>Bacteria</taxon>
        <taxon>Candidatus Woeseibacteriota</taxon>
    </lineage>
</organism>
<dbReference type="InterPro" id="IPR001451">
    <property type="entry name" value="Hexapep"/>
</dbReference>
<evidence type="ECO:0000256" key="1">
    <source>
        <dbReference type="ARBA" id="ARBA00022516"/>
    </source>
</evidence>
<dbReference type="PANTHER" id="PTHR43378">
    <property type="entry name" value="UDP-3-O-ACYLGLUCOSAMINE N-ACYLTRANSFERASE"/>
    <property type="match status" value="1"/>
</dbReference>
<dbReference type="AlphaFoldDB" id="A0A1F7X0F7"/>
<keyword evidence="2" id="KW-0441">Lipid A biosynthesis</keyword>
<gene>
    <name evidence="6" type="ORF">A2Z67_06015</name>
</gene>
<evidence type="ECO:0000256" key="2">
    <source>
        <dbReference type="ARBA" id="ARBA00022556"/>
    </source>
</evidence>
<dbReference type="Pfam" id="PF00132">
    <property type="entry name" value="Hexapep"/>
    <property type="match status" value="1"/>
</dbReference>
<evidence type="ECO:0000256" key="3">
    <source>
        <dbReference type="ARBA" id="ARBA00022679"/>
    </source>
</evidence>
<dbReference type="PANTHER" id="PTHR43378:SF2">
    <property type="entry name" value="UDP-3-O-ACYLGLUCOSAMINE N-ACYLTRANSFERASE 1, MITOCHONDRIAL-RELATED"/>
    <property type="match status" value="1"/>
</dbReference>
<name>A0A1F7X0F7_9BACT</name>
<evidence type="ECO:0008006" key="8">
    <source>
        <dbReference type="Google" id="ProtNLM"/>
    </source>
</evidence>
<keyword evidence="5" id="KW-0012">Acyltransferase</keyword>
<dbReference type="EMBL" id="MGFQ01000045">
    <property type="protein sequence ID" value="OGM08451.1"/>
    <property type="molecule type" value="Genomic_DNA"/>
</dbReference>
<keyword evidence="4" id="KW-0443">Lipid metabolism</keyword>
<dbReference type="Proteomes" id="UP000176939">
    <property type="component" value="Unassembled WGS sequence"/>
</dbReference>
<dbReference type="InterPro" id="IPR011004">
    <property type="entry name" value="Trimer_LpxA-like_sf"/>
</dbReference>
<dbReference type="GO" id="GO:0016020">
    <property type="term" value="C:membrane"/>
    <property type="evidence" value="ECO:0007669"/>
    <property type="project" value="GOC"/>
</dbReference>
<dbReference type="SUPFAM" id="SSF51161">
    <property type="entry name" value="Trimeric LpxA-like enzymes"/>
    <property type="match status" value="1"/>
</dbReference>
<evidence type="ECO:0000313" key="6">
    <source>
        <dbReference type="EMBL" id="OGM08451.1"/>
    </source>
</evidence>
<protein>
    <recommendedName>
        <fullName evidence="8">UDP-3-O-[3-hydroxymyristoyl] glucosamine N-acyltransferase non-repeat region domain-containing protein</fullName>
    </recommendedName>
</protein>
<keyword evidence="3" id="KW-0808">Transferase</keyword>
<evidence type="ECO:0000256" key="5">
    <source>
        <dbReference type="ARBA" id="ARBA00023315"/>
    </source>
</evidence>
<dbReference type="GO" id="GO:0016410">
    <property type="term" value="F:N-acyltransferase activity"/>
    <property type="evidence" value="ECO:0007669"/>
    <property type="project" value="InterPro"/>
</dbReference>
<evidence type="ECO:0000313" key="7">
    <source>
        <dbReference type="Proteomes" id="UP000176939"/>
    </source>
</evidence>
<reference evidence="6 7" key="1">
    <citation type="journal article" date="2016" name="Nat. Commun.">
        <title>Thousands of microbial genomes shed light on interconnected biogeochemical processes in an aquifer system.</title>
        <authorList>
            <person name="Anantharaman K."/>
            <person name="Brown C.T."/>
            <person name="Hug L.A."/>
            <person name="Sharon I."/>
            <person name="Castelle C.J."/>
            <person name="Probst A.J."/>
            <person name="Thomas B.C."/>
            <person name="Singh A."/>
            <person name="Wilkins M.J."/>
            <person name="Karaoz U."/>
            <person name="Brodie E.L."/>
            <person name="Williams K.H."/>
            <person name="Hubbard S.S."/>
            <person name="Banfield J.F."/>
        </authorList>
    </citation>
    <scope>NUCLEOTIDE SEQUENCE [LARGE SCALE GENOMIC DNA]</scope>
</reference>